<comment type="similarity">
    <text evidence="1">Belongs to the glycosyl hydrolase 25 family.</text>
</comment>
<dbReference type="InterPro" id="IPR017853">
    <property type="entry name" value="GH"/>
</dbReference>
<sequence length="487" mass="52996">MKKRLLAAFLAFTFCGSALTALAIESTEPINPDTVAAYSEAEDPLTSQKKGDLVEYTPPEFNSDKAAGKTAQYSFLTGETYQVPSGYNVFHGIDVSKWEDDINWSKVKNAGIDYAIIRVGYRGTGNGALSEDPMFDTYMEGAIHAGIPVGVYIYSQALTVEEATAEANFVLERVQEYQISLPIVMDYEFCGNSGRLYQAHLSKSEMTKNALAFCETISNAGYQPMLYANKSFLTDNINANEVEDIASIWLAHYTTSTSYSGAYTQWQYSDTGRVSGINTDVDCNFYLTKGDLVPDPGDSVKGFTDVLSSNWYAEAVSFVVDHNLMSGTSASTFSPNVALTRVMAAQILYSLSGKPPVSYSAVYKDVSADAWYSDAVIWAYQNGIMSGYTNGTFGVNDVITREQIATILYSYSNRYGVDTSSLQNLNKYTDASKISSYAVTPMQWAVANGIISGRTSTTLVPQGSATRAECAAMLRSYLIGIGSSLLA</sequence>
<organism evidence="7 8">
    <name type="scientific">Butyricicoccus porcorum</name>
    <dbReference type="NCBI Taxonomy" id="1945634"/>
    <lineage>
        <taxon>Bacteria</taxon>
        <taxon>Bacillati</taxon>
        <taxon>Bacillota</taxon>
        <taxon>Clostridia</taxon>
        <taxon>Eubacteriales</taxon>
        <taxon>Butyricicoccaceae</taxon>
        <taxon>Butyricicoccus</taxon>
    </lineage>
</organism>
<dbReference type="Gene3D" id="3.20.20.80">
    <property type="entry name" value="Glycosidases"/>
    <property type="match status" value="1"/>
</dbReference>
<protein>
    <recommendedName>
        <fullName evidence="6">SLH domain-containing protein</fullName>
    </recommendedName>
</protein>
<feature type="domain" description="SLH" evidence="6">
    <location>
        <begin position="425"/>
        <end position="487"/>
    </location>
</feature>
<dbReference type="Proteomes" id="UP000194903">
    <property type="component" value="Unassembled WGS sequence"/>
</dbReference>
<evidence type="ECO:0000259" key="6">
    <source>
        <dbReference type="PROSITE" id="PS51272"/>
    </source>
</evidence>
<keyword evidence="2" id="KW-0677">Repeat</keyword>
<name>A0A252F6G3_9FIRM</name>
<dbReference type="InterPro" id="IPR002053">
    <property type="entry name" value="Glyco_hydro_25"/>
</dbReference>
<evidence type="ECO:0000256" key="1">
    <source>
        <dbReference type="ARBA" id="ARBA00010646"/>
    </source>
</evidence>
<evidence type="ECO:0000256" key="4">
    <source>
        <dbReference type="ARBA" id="ARBA00023295"/>
    </source>
</evidence>
<dbReference type="GO" id="GO:0016052">
    <property type="term" value="P:carbohydrate catabolic process"/>
    <property type="evidence" value="ECO:0007669"/>
    <property type="project" value="TreeGrafter"/>
</dbReference>
<reference evidence="7 8" key="1">
    <citation type="submission" date="2017-05" db="EMBL/GenBank/DDBJ databases">
        <title>Butyricicoccus porcorum sp. nov. a butyrate-producing bacterium from the swine intestinal tract.</title>
        <authorList>
            <person name="Trachsel J."/>
            <person name="Humphrey S."/>
            <person name="Allen H.K."/>
        </authorList>
    </citation>
    <scope>NUCLEOTIDE SEQUENCE [LARGE SCALE GENOMIC DNA]</scope>
    <source>
        <strain evidence="7">BB10</strain>
    </source>
</reference>
<keyword evidence="8" id="KW-1185">Reference proteome</keyword>
<dbReference type="AlphaFoldDB" id="A0A252F6G3"/>
<dbReference type="GO" id="GO:0009253">
    <property type="term" value="P:peptidoglycan catabolic process"/>
    <property type="evidence" value="ECO:0007669"/>
    <property type="project" value="InterPro"/>
</dbReference>
<evidence type="ECO:0000256" key="5">
    <source>
        <dbReference type="SAM" id="SignalP"/>
    </source>
</evidence>
<feature type="domain" description="SLH" evidence="6">
    <location>
        <begin position="359"/>
        <end position="422"/>
    </location>
</feature>
<dbReference type="OrthoDB" id="9800780at2"/>
<feature type="chain" id="PRO_5011993177" description="SLH domain-containing protein" evidence="5">
    <location>
        <begin position="24"/>
        <end position="487"/>
    </location>
</feature>
<evidence type="ECO:0000313" key="8">
    <source>
        <dbReference type="Proteomes" id="UP000194903"/>
    </source>
</evidence>
<dbReference type="InterPro" id="IPR018077">
    <property type="entry name" value="Glyco_hydro_fam25_subgr"/>
</dbReference>
<dbReference type="GO" id="GO:0016998">
    <property type="term" value="P:cell wall macromolecule catabolic process"/>
    <property type="evidence" value="ECO:0007669"/>
    <property type="project" value="InterPro"/>
</dbReference>
<dbReference type="GO" id="GO:0003796">
    <property type="term" value="F:lysozyme activity"/>
    <property type="evidence" value="ECO:0007669"/>
    <property type="project" value="InterPro"/>
</dbReference>
<dbReference type="Pfam" id="PF01183">
    <property type="entry name" value="Glyco_hydro_25"/>
    <property type="match status" value="1"/>
</dbReference>
<keyword evidence="4" id="KW-0326">Glycosidase</keyword>
<dbReference type="Pfam" id="PF00395">
    <property type="entry name" value="SLH"/>
    <property type="match status" value="3"/>
</dbReference>
<feature type="signal peptide" evidence="5">
    <location>
        <begin position="1"/>
        <end position="23"/>
    </location>
</feature>
<dbReference type="PROSITE" id="PS51272">
    <property type="entry name" value="SLH"/>
    <property type="match status" value="3"/>
</dbReference>
<gene>
    <name evidence="7" type="ORF">CBW42_01995</name>
</gene>
<keyword evidence="5" id="KW-0732">Signal</keyword>
<dbReference type="SMART" id="SM00641">
    <property type="entry name" value="Glyco_25"/>
    <property type="match status" value="1"/>
</dbReference>
<dbReference type="CDD" id="cd06414">
    <property type="entry name" value="GH25_LytC-like"/>
    <property type="match status" value="1"/>
</dbReference>
<evidence type="ECO:0000256" key="3">
    <source>
        <dbReference type="ARBA" id="ARBA00022801"/>
    </source>
</evidence>
<dbReference type="EMBL" id="NHOC01000002">
    <property type="protein sequence ID" value="OUM21367.1"/>
    <property type="molecule type" value="Genomic_DNA"/>
</dbReference>
<evidence type="ECO:0000256" key="2">
    <source>
        <dbReference type="ARBA" id="ARBA00022737"/>
    </source>
</evidence>
<dbReference type="RefSeq" id="WP_087017234.1">
    <property type="nucleotide sequence ID" value="NZ_CP178353.1"/>
</dbReference>
<dbReference type="PANTHER" id="PTHR34135">
    <property type="entry name" value="LYSOZYME"/>
    <property type="match status" value="1"/>
</dbReference>
<proteinExistence type="inferred from homology"/>
<comment type="caution">
    <text evidence="7">The sequence shown here is derived from an EMBL/GenBank/DDBJ whole genome shotgun (WGS) entry which is preliminary data.</text>
</comment>
<accession>A0A252F6G3</accession>
<dbReference type="InterPro" id="IPR001119">
    <property type="entry name" value="SLH_dom"/>
</dbReference>
<dbReference type="PANTHER" id="PTHR34135:SF2">
    <property type="entry name" value="LYSOZYME"/>
    <property type="match status" value="1"/>
</dbReference>
<feature type="domain" description="SLH" evidence="6">
    <location>
        <begin position="299"/>
        <end position="358"/>
    </location>
</feature>
<dbReference type="PROSITE" id="PS51904">
    <property type="entry name" value="GLYCOSYL_HYDROL_F25_2"/>
    <property type="match status" value="1"/>
</dbReference>
<evidence type="ECO:0000313" key="7">
    <source>
        <dbReference type="EMBL" id="OUM21367.1"/>
    </source>
</evidence>
<keyword evidence="3" id="KW-0378">Hydrolase</keyword>
<dbReference type="SUPFAM" id="SSF51445">
    <property type="entry name" value="(Trans)glycosidases"/>
    <property type="match status" value="1"/>
</dbReference>